<protein>
    <submittedName>
        <fullName evidence="1">Uncharacterized protein</fullName>
    </submittedName>
</protein>
<dbReference type="AlphaFoldDB" id="A0A383DFT8"/>
<accession>A0A383DFT8</accession>
<name>A0A383DFT8_9ZZZZ</name>
<feature type="non-terminal residue" evidence="1">
    <location>
        <position position="86"/>
    </location>
</feature>
<reference evidence="1" key="1">
    <citation type="submission" date="2018-05" db="EMBL/GenBank/DDBJ databases">
        <authorList>
            <person name="Lanie J.A."/>
            <person name="Ng W.-L."/>
            <person name="Kazmierczak K.M."/>
            <person name="Andrzejewski T.M."/>
            <person name="Davidsen T.M."/>
            <person name="Wayne K.J."/>
            <person name="Tettelin H."/>
            <person name="Glass J.I."/>
            <person name="Rusch D."/>
            <person name="Podicherti R."/>
            <person name="Tsui H.-C.T."/>
            <person name="Winkler M.E."/>
        </authorList>
    </citation>
    <scope>NUCLEOTIDE SEQUENCE</scope>
</reference>
<sequence>MISHKSIHYLILILSINFLFGGSDASLAAESSIIPFQLSPSSKPMLHFGGVQDSSGIRPISGIQIQPTANLLLGGVLSPRKIDNDL</sequence>
<dbReference type="EMBL" id="UINC01216875">
    <property type="protein sequence ID" value="SVE43204.1"/>
    <property type="molecule type" value="Genomic_DNA"/>
</dbReference>
<organism evidence="1">
    <name type="scientific">marine metagenome</name>
    <dbReference type="NCBI Taxonomy" id="408172"/>
    <lineage>
        <taxon>unclassified sequences</taxon>
        <taxon>metagenomes</taxon>
        <taxon>ecological metagenomes</taxon>
    </lineage>
</organism>
<gene>
    <name evidence="1" type="ORF">METZ01_LOCUS496058</name>
</gene>
<evidence type="ECO:0000313" key="1">
    <source>
        <dbReference type="EMBL" id="SVE43204.1"/>
    </source>
</evidence>
<proteinExistence type="predicted"/>